<proteinExistence type="predicted"/>
<organism evidence="3">
    <name type="scientific">Darwinula stevensoni</name>
    <dbReference type="NCBI Taxonomy" id="69355"/>
    <lineage>
        <taxon>Eukaryota</taxon>
        <taxon>Metazoa</taxon>
        <taxon>Ecdysozoa</taxon>
        <taxon>Arthropoda</taxon>
        <taxon>Crustacea</taxon>
        <taxon>Oligostraca</taxon>
        <taxon>Ostracoda</taxon>
        <taxon>Podocopa</taxon>
        <taxon>Podocopida</taxon>
        <taxon>Darwinulocopina</taxon>
        <taxon>Darwinuloidea</taxon>
        <taxon>Darwinulidae</taxon>
        <taxon>Darwinula</taxon>
    </lineage>
</organism>
<keyword evidence="2" id="KW-0677">Repeat</keyword>
<dbReference type="EMBL" id="CAJPEV010005331">
    <property type="protein sequence ID" value="CAG0903037.1"/>
    <property type="molecule type" value="Genomic_DNA"/>
</dbReference>
<sequence length="497" mass="55319">MRVKPGTLNTRPQSSSFVFGEKPTLVTPPVGLHYHGRWKCIGGRGRGCIAITATVLFHSQPHEKFVVLVSDEEIQEIFTEAVRLMDSVTTRAAPQVYQVKDYRGCEHSHVICVGVEDSWMVEGISRAVQTLFIVDGGTSAAARSRMGLWMEMERRGLLLHRPLPSTNALASLSDNDWKALDQISQFLMIPKEGGMDEDGMRENSPPKGATRIFAMGSVEDGRVGIWEVYRKTLWVQDAHSARDTFLAHSGMLIHGTGGEVQILHLEGKDWREAPHGWDYKLPIPQPFFVEGTMGVGMWDSFFLAGGKRNPRSGLRLALHSNQWVELPNMMTGRWEASTVMLDPHTILVLGGMDLEKGITHSSCEFLDLRTEQWSPFPLNIPIPVSNHATTLYGDHVYISGGIDGRESRGTVWRCRVSGEGPVDTLSSLQFSRHDHGMMGDGVGGLKVIGGRHVRVGEEIVDVLLTETLTLDGRREWKHKPKLPFVSLWKASLMNLIS</sequence>
<dbReference type="InterPro" id="IPR006652">
    <property type="entry name" value="Kelch_1"/>
</dbReference>
<keyword evidence="4" id="KW-1185">Reference proteome</keyword>
<dbReference type="OrthoDB" id="45365at2759"/>
<dbReference type="SUPFAM" id="SSF117281">
    <property type="entry name" value="Kelch motif"/>
    <property type="match status" value="1"/>
</dbReference>
<evidence type="ECO:0000313" key="3">
    <source>
        <dbReference type="EMBL" id="CAD7253135.1"/>
    </source>
</evidence>
<dbReference type="EMBL" id="LR904848">
    <property type="protein sequence ID" value="CAD7253135.1"/>
    <property type="molecule type" value="Genomic_DNA"/>
</dbReference>
<dbReference type="SMART" id="SM00612">
    <property type="entry name" value="Kelch"/>
    <property type="match status" value="2"/>
</dbReference>
<accession>A0A7R9AF81</accession>
<evidence type="ECO:0000256" key="1">
    <source>
        <dbReference type="ARBA" id="ARBA00022441"/>
    </source>
</evidence>
<evidence type="ECO:0000256" key="2">
    <source>
        <dbReference type="ARBA" id="ARBA00022737"/>
    </source>
</evidence>
<evidence type="ECO:0000313" key="4">
    <source>
        <dbReference type="Proteomes" id="UP000677054"/>
    </source>
</evidence>
<keyword evidence="1" id="KW-0880">Kelch repeat</keyword>
<dbReference type="PANTHER" id="PTHR45632">
    <property type="entry name" value="LD33804P"/>
    <property type="match status" value="1"/>
</dbReference>
<dbReference type="PANTHER" id="PTHR45632:SF3">
    <property type="entry name" value="KELCH-LIKE PROTEIN 32"/>
    <property type="match status" value="1"/>
</dbReference>
<dbReference type="InterPro" id="IPR015915">
    <property type="entry name" value="Kelch-typ_b-propeller"/>
</dbReference>
<protein>
    <submittedName>
        <fullName evidence="3">Uncharacterized protein</fullName>
    </submittedName>
</protein>
<dbReference type="AlphaFoldDB" id="A0A7R9AF81"/>
<reference evidence="3" key="1">
    <citation type="submission" date="2020-11" db="EMBL/GenBank/DDBJ databases">
        <authorList>
            <person name="Tran Van P."/>
        </authorList>
    </citation>
    <scope>NUCLEOTIDE SEQUENCE</scope>
</reference>
<dbReference type="Proteomes" id="UP000677054">
    <property type="component" value="Unassembled WGS sequence"/>
</dbReference>
<dbReference type="Gene3D" id="2.120.10.80">
    <property type="entry name" value="Kelch-type beta propeller"/>
    <property type="match status" value="1"/>
</dbReference>
<gene>
    <name evidence="3" type="ORF">DSTB1V02_LOCUS12885</name>
</gene>
<name>A0A7R9AF81_9CRUS</name>